<feature type="signal peptide" evidence="1">
    <location>
        <begin position="1"/>
        <end position="20"/>
    </location>
</feature>
<dbReference type="KEGG" id="aagg:ETAA8_13980"/>
<name>A0A517Y7W2_9BACT</name>
<proteinExistence type="predicted"/>
<sequence length="361" mass="39244" precursor="true">MRTILLSVALLGCTTLQVFAAPFVPVRDPQTVAFSPSGTVVATGCSGMSDGSFPPRPHPDVRKCAVVAIWDVGTGKRLARMEMFGDLTQLAFSPDGTLLAAARLFATPDGVPMHEVRLWDATSGRVVKVLDRCHAFEFSADGEKLAVVSRSKCVIYDRNDWSKEHQIKPLGGCVSVAFPLDGTSLIGVCRETQKEGPDQYLIRKCEIATGKLVQTSQPLTQPFFRVAIAPDTVHLATGHDGGNVLIWDLVNLTPQTRLQTGVKGIAHPFFSPDGKYLAAGCQDNGDVVIWKLPSGEEAGRFTFEKGTFRTYLTRGADDTFRPEKDPARFSFNPDSSAFMVGSYGGIIRQIEGGRELMRFGD</sequence>
<dbReference type="Proteomes" id="UP000315017">
    <property type="component" value="Chromosome"/>
</dbReference>
<keyword evidence="1" id="KW-0732">Signal</keyword>
<dbReference type="Gene3D" id="2.130.10.10">
    <property type="entry name" value="YVTN repeat-like/Quinoprotein amine dehydrogenase"/>
    <property type="match status" value="2"/>
</dbReference>
<dbReference type="SUPFAM" id="SSF50978">
    <property type="entry name" value="WD40 repeat-like"/>
    <property type="match status" value="1"/>
</dbReference>
<accession>A0A517Y7W2</accession>
<dbReference type="RefSeq" id="WP_202921625.1">
    <property type="nucleotide sequence ID" value="NZ_CP036274.1"/>
</dbReference>
<feature type="chain" id="PRO_5021792645" evidence="1">
    <location>
        <begin position="21"/>
        <end position="361"/>
    </location>
</feature>
<dbReference type="EMBL" id="CP036274">
    <property type="protein sequence ID" value="QDU26320.1"/>
    <property type="molecule type" value="Genomic_DNA"/>
</dbReference>
<dbReference type="PANTHER" id="PTHR19879:SF9">
    <property type="entry name" value="TRANSCRIPTION INITIATION FACTOR TFIID SUBUNIT 5"/>
    <property type="match status" value="1"/>
</dbReference>
<evidence type="ECO:0000256" key="1">
    <source>
        <dbReference type="SAM" id="SignalP"/>
    </source>
</evidence>
<evidence type="ECO:0000313" key="3">
    <source>
        <dbReference type="Proteomes" id="UP000315017"/>
    </source>
</evidence>
<dbReference type="AlphaFoldDB" id="A0A517Y7W2"/>
<evidence type="ECO:0000313" key="2">
    <source>
        <dbReference type="EMBL" id="QDU26320.1"/>
    </source>
</evidence>
<dbReference type="InterPro" id="IPR015943">
    <property type="entry name" value="WD40/YVTN_repeat-like_dom_sf"/>
</dbReference>
<protein>
    <submittedName>
        <fullName evidence="2">WD domain, G-beta repeat</fullName>
    </submittedName>
</protein>
<keyword evidence="3" id="KW-1185">Reference proteome</keyword>
<dbReference type="InterPro" id="IPR001680">
    <property type="entry name" value="WD40_rpt"/>
</dbReference>
<organism evidence="2 3">
    <name type="scientific">Anatilimnocola aggregata</name>
    <dbReference type="NCBI Taxonomy" id="2528021"/>
    <lineage>
        <taxon>Bacteria</taxon>
        <taxon>Pseudomonadati</taxon>
        <taxon>Planctomycetota</taxon>
        <taxon>Planctomycetia</taxon>
        <taxon>Pirellulales</taxon>
        <taxon>Pirellulaceae</taxon>
        <taxon>Anatilimnocola</taxon>
    </lineage>
</organism>
<dbReference type="Pfam" id="PF00400">
    <property type="entry name" value="WD40"/>
    <property type="match status" value="1"/>
</dbReference>
<dbReference type="InterPro" id="IPR036322">
    <property type="entry name" value="WD40_repeat_dom_sf"/>
</dbReference>
<dbReference type="PANTHER" id="PTHR19879">
    <property type="entry name" value="TRANSCRIPTION INITIATION FACTOR TFIID"/>
    <property type="match status" value="1"/>
</dbReference>
<gene>
    <name evidence="2" type="ORF">ETAA8_13980</name>
</gene>
<reference evidence="2 3" key="1">
    <citation type="submission" date="2019-02" db="EMBL/GenBank/DDBJ databases">
        <title>Deep-cultivation of Planctomycetes and their phenomic and genomic characterization uncovers novel biology.</title>
        <authorList>
            <person name="Wiegand S."/>
            <person name="Jogler M."/>
            <person name="Boedeker C."/>
            <person name="Pinto D."/>
            <person name="Vollmers J."/>
            <person name="Rivas-Marin E."/>
            <person name="Kohn T."/>
            <person name="Peeters S.H."/>
            <person name="Heuer A."/>
            <person name="Rast P."/>
            <person name="Oberbeckmann S."/>
            <person name="Bunk B."/>
            <person name="Jeske O."/>
            <person name="Meyerdierks A."/>
            <person name="Storesund J.E."/>
            <person name="Kallscheuer N."/>
            <person name="Luecker S."/>
            <person name="Lage O.M."/>
            <person name="Pohl T."/>
            <person name="Merkel B.J."/>
            <person name="Hornburger P."/>
            <person name="Mueller R.-W."/>
            <person name="Bruemmer F."/>
            <person name="Labrenz M."/>
            <person name="Spormann A.M."/>
            <person name="Op den Camp H."/>
            <person name="Overmann J."/>
            <person name="Amann R."/>
            <person name="Jetten M.S.M."/>
            <person name="Mascher T."/>
            <person name="Medema M.H."/>
            <person name="Devos D.P."/>
            <person name="Kaster A.-K."/>
            <person name="Ovreas L."/>
            <person name="Rohde M."/>
            <person name="Galperin M.Y."/>
            <person name="Jogler C."/>
        </authorList>
    </citation>
    <scope>NUCLEOTIDE SEQUENCE [LARGE SCALE GENOMIC DNA]</scope>
    <source>
        <strain evidence="2 3">ETA_A8</strain>
    </source>
</reference>
<dbReference type="SMART" id="SM00320">
    <property type="entry name" value="WD40"/>
    <property type="match status" value="5"/>
</dbReference>